<reference evidence="1 2" key="1">
    <citation type="submission" date="2019-02" db="EMBL/GenBank/DDBJ databases">
        <title>Deep-cultivation of Planctomycetes and their phenomic and genomic characterization uncovers novel biology.</title>
        <authorList>
            <person name="Wiegand S."/>
            <person name="Jogler M."/>
            <person name="Boedeker C."/>
            <person name="Pinto D."/>
            <person name="Vollmers J."/>
            <person name="Rivas-Marin E."/>
            <person name="Kohn T."/>
            <person name="Peeters S.H."/>
            <person name="Heuer A."/>
            <person name="Rast P."/>
            <person name="Oberbeckmann S."/>
            <person name="Bunk B."/>
            <person name="Jeske O."/>
            <person name="Meyerdierks A."/>
            <person name="Storesund J.E."/>
            <person name="Kallscheuer N."/>
            <person name="Luecker S."/>
            <person name="Lage O.M."/>
            <person name="Pohl T."/>
            <person name="Merkel B.J."/>
            <person name="Hornburger P."/>
            <person name="Mueller R.-W."/>
            <person name="Bruemmer F."/>
            <person name="Labrenz M."/>
            <person name="Spormann A.M."/>
            <person name="Op den Camp H."/>
            <person name="Overmann J."/>
            <person name="Amann R."/>
            <person name="Jetten M.S.M."/>
            <person name="Mascher T."/>
            <person name="Medema M.H."/>
            <person name="Devos D.P."/>
            <person name="Kaster A.-K."/>
            <person name="Ovreas L."/>
            <person name="Rohde M."/>
            <person name="Galperin M.Y."/>
            <person name="Jogler C."/>
        </authorList>
    </citation>
    <scope>NUCLEOTIDE SEQUENCE [LARGE SCALE GENOMIC DNA]</scope>
    <source>
        <strain evidence="1 2">Pan216</strain>
    </source>
</reference>
<accession>A0A518BCQ6</accession>
<proteinExistence type="predicted"/>
<organism evidence="1 2">
    <name type="scientific">Kolteria novifilia</name>
    <dbReference type="NCBI Taxonomy" id="2527975"/>
    <lineage>
        <taxon>Bacteria</taxon>
        <taxon>Pseudomonadati</taxon>
        <taxon>Planctomycetota</taxon>
        <taxon>Planctomycetia</taxon>
        <taxon>Kolteriales</taxon>
        <taxon>Kolteriaceae</taxon>
        <taxon>Kolteria</taxon>
    </lineage>
</organism>
<dbReference type="AlphaFoldDB" id="A0A518BCQ6"/>
<gene>
    <name evidence="1" type="ORF">Pan216_56630</name>
</gene>
<evidence type="ECO:0000313" key="2">
    <source>
        <dbReference type="Proteomes" id="UP000317093"/>
    </source>
</evidence>
<protein>
    <submittedName>
        <fullName evidence="1">Uncharacterized protein</fullName>
    </submittedName>
</protein>
<evidence type="ECO:0000313" key="1">
    <source>
        <dbReference type="EMBL" id="QDU64771.1"/>
    </source>
</evidence>
<dbReference type="KEGG" id="knv:Pan216_56630"/>
<keyword evidence="2" id="KW-1185">Reference proteome</keyword>
<sequence length="34" mass="4086">MTLWSNFIDFLRPFDELEPEETNKVDEDLESNDP</sequence>
<dbReference type="Proteomes" id="UP000317093">
    <property type="component" value="Chromosome"/>
</dbReference>
<dbReference type="EMBL" id="CP036279">
    <property type="protein sequence ID" value="QDU64771.1"/>
    <property type="molecule type" value="Genomic_DNA"/>
</dbReference>
<name>A0A518BCQ6_9BACT</name>